<name>A0A366DW35_9NOCA</name>
<dbReference type="STRING" id="1210090.GCA_001613185_05556"/>
<dbReference type="Proteomes" id="UP000252586">
    <property type="component" value="Unassembled WGS sequence"/>
</dbReference>
<dbReference type="AlphaFoldDB" id="A0A366DW35"/>
<dbReference type="Pfam" id="PF08922">
    <property type="entry name" value="DUF1905"/>
    <property type="match status" value="1"/>
</dbReference>
<sequence>MTGPVSTFTTTIELGGKTATGFRVPADVVESLGSGKKPKVRVTIGDHSRIEKIVTELSV</sequence>
<evidence type="ECO:0000313" key="1">
    <source>
        <dbReference type="EMBL" id="RBO94296.1"/>
    </source>
</evidence>
<organism evidence="1 2">
    <name type="scientific">Nocardia puris</name>
    <dbReference type="NCBI Taxonomy" id="208602"/>
    <lineage>
        <taxon>Bacteria</taxon>
        <taxon>Bacillati</taxon>
        <taxon>Actinomycetota</taxon>
        <taxon>Actinomycetes</taxon>
        <taxon>Mycobacteriales</taxon>
        <taxon>Nocardiaceae</taxon>
        <taxon>Nocardia</taxon>
    </lineage>
</organism>
<dbReference type="InterPro" id="IPR037079">
    <property type="entry name" value="AF2212/PG0164-like_sf"/>
</dbReference>
<keyword evidence="2" id="KW-1185">Reference proteome</keyword>
<dbReference type="EMBL" id="QNRE01000002">
    <property type="protein sequence ID" value="RBO94296.1"/>
    <property type="molecule type" value="Genomic_DNA"/>
</dbReference>
<gene>
    <name evidence="1" type="ORF">DFR74_102719</name>
</gene>
<dbReference type="InterPro" id="IPR015018">
    <property type="entry name" value="DUF1905"/>
</dbReference>
<reference evidence="1 2" key="1">
    <citation type="submission" date="2018-06" db="EMBL/GenBank/DDBJ databases">
        <title>Genomic Encyclopedia of Type Strains, Phase IV (KMG-IV): sequencing the most valuable type-strain genomes for metagenomic binning, comparative biology and taxonomic classification.</title>
        <authorList>
            <person name="Goeker M."/>
        </authorList>
    </citation>
    <scope>NUCLEOTIDE SEQUENCE [LARGE SCALE GENOMIC DNA]</scope>
    <source>
        <strain evidence="1 2">DSM 44599</strain>
    </source>
</reference>
<accession>A0A366DW35</accession>
<dbReference type="Gene3D" id="2.40.30.100">
    <property type="entry name" value="AF2212/PG0164-like"/>
    <property type="match status" value="1"/>
</dbReference>
<protein>
    <submittedName>
        <fullName evidence="1">Uncharacterized protein DUF1905</fullName>
    </submittedName>
</protein>
<dbReference type="RefSeq" id="WP_067512789.1">
    <property type="nucleotide sequence ID" value="NZ_CP107943.1"/>
</dbReference>
<proteinExistence type="predicted"/>
<evidence type="ECO:0000313" key="2">
    <source>
        <dbReference type="Proteomes" id="UP000252586"/>
    </source>
</evidence>
<comment type="caution">
    <text evidence="1">The sequence shown here is derived from an EMBL/GenBank/DDBJ whole genome shotgun (WGS) entry which is preliminary data.</text>
</comment>